<feature type="compositionally biased region" description="Polar residues" evidence="10">
    <location>
        <begin position="43"/>
        <end position="63"/>
    </location>
</feature>
<keyword evidence="8" id="KW-0479">Metal-binding</keyword>
<evidence type="ECO:0000256" key="3">
    <source>
        <dbReference type="ARBA" id="ARBA00004496"/>
    </source>
</evidence>
<evidence type="ECO:0000256" key="5">
    <source>
        <dbReference type="ARBA" id="ARBA00012388"/>
    </source>
</evidence>
<evidence type="ECO:0000256" key="1">
    <source>
        <dbReference type="ARBA" id="ARBA00001936"/>
    </source>
</evidence>
<keyword evidence="7" id="KW-0808">Transferase</keyword>
<feature type="region of interest" description="Disordered" evidence="10">
    <location>
        <begin position="354"/>
        <end position="379"/>
    </location>
</feature>
<comment type="cofactor">
    <cofactor evidence="2">
        <name>Mg(2+)</name>
        <dbReference type="ChEBI" id="CHEBI:18420"/>
    </cofactor>
</comment>
<reference evidence="13" key="2">
    <citation type="submission" date="2025-08" db="UniProtKB">
        <authorList>
            <consortium name="EnsemblFungi"/>
        </authorList>
    </citation>
    <scope>IDENTIFICATION</scope>
    <source>
        <strain evidence="13">4287 / CBS 123668 / FGSC 9935 / NRRL 34936</strain>
    </source>
</reference>
<evidence type="ECO:0000256" key="7">
    <source>
        <dbReference type="ARBA" id="ARBA00022679"/>
    </source>
</evidence>
<dbReference type="PANTHER" id="PTHR12271:SF40">
    <property type="entry name" value="POLY(A) RNA POLYMERASE GLD2"/>
    <property type="match status" value="1"/>
</dbReference>
<dbReference type="GO" id="GO:0005737">
    <property type="term" value="C:cytoplasm"/>
    <property type="evidence" value="ECO:0007669"/>
    <property type="project" value="UniProtKB-SubCell"/>
</dbReference>
<evidence type="ECO:0000259" key="12">
    <source>
        <dbReference type="Pfam" id="PF22600"/>
    </source>
</evidence>
<dbReference type="Pfam" id="PF03828">
    <property type="entry name" value="PAP_assoc"/>
    <property type="match status" value="1"/>
</dbReference>
<dbReference type="GO" id="GO:0050265">
    <property type="term" value="F:RNA uridylyltransferase activity"/>
    <property type="evidence" value="ECO:0007669"/>
    <property type="project" value="TreeGrafter"/>
</dbReference>
<dbReference type="InterPro" id="IPR054708">
    <property type="entry name" value="MTPAP-like_central"/>
</dbReference>
<dbReference type="SUPFAM" id="SSF81631">
    <property type="entry name" value="PAP/OAS1 substrate-binding domain"/>
    <property type="match status" value="1"/>
</dbReference>
<dbReference type="InterPro" id="IPR043519">
    <property type="entry name" value="NT_sf"/>
</dbReference>
<feature type="domain" description="Poly(A) RNA polymerase mitochondrial-like central palm" evidence="12">
    <location>
        <begin position="212"/>
        <end position="330"/>
    </location>
</feature>
<dbReference type="AlphaFoldDB" id="A0A0D2Y509"/>
<name>A0A0D2Y509_FUSOF</name>
<dbReference type="GO" id="GO:0010605">
    <property type="term" value="P:negative regulation of macromolecule metabolic process"/>
    <property type="evidence" value="ECO:0007669"/>
    <property type="project" value="UniProtKB-ARBA"/>
</dbReference>
<feature type="compositionally biased region" description="Polar residues" evidence="10">
    <location>
        <begin position="108"/>
        <end position="121"/>
    </location>
</feature>
<reference evidence="14" key="1">
    <citation type="journal article" date="2012" name="Mol. Plant Microbe Interact.">
        <title>A highly conserved effector in Fusarium oxysporum is required for full virulence on Arabidopsis.</title>
        <authorList>
            <person name="Thatcher L.F."/>
            <person name="Gardiner D.M."/>
            <person name="Kazan K."/>
            <person name="Manners J."/>
        </authorList>
    </citation>
    <scope>NUCLEOTIDE SEQUENCE [LARGE SCALE GENOMIC DNA]</scope>
    <source>
        <strain evidence="14">Fo5176</strain>
    </source>
</reference>
<dbReference type="Gene3D" id="3.30.460.10">
    <property type="entry name" value="Beta Polymerase, domain 2"/>
    <property type="match status" value="1"/>
</dbReference>
<dbReference type="PANTHER" id="PTHR12271">
    <property type="entry name" value="POLY A POLYMERASE CID PAP -RELATED"/>
    <property type="match status" value="1"/>
</dbReference>
<evidence type="ECO:0000256" key="8">
    <source>
        <dbReference type="ARBA" id="ARBA00022723"/>
    </source>
</evidence>
<dbReference type="Gene3D" id="1.10.1410.10">
    <property type="match status" value="1"/>
</dbReference>
<feature type="compositionally biased region" description="Polar residues" evidence="10">
    <location>
        <begin position="163"/>
        <end position="181"/>
    </location>
</feature>
<dbReference type="GO" id="GO:1990817">
    <property type="term" value="F:poly(A) RNA polymerase activity"/>
    <property type="evidence" value="ECO:0007669"/>
    <property type="project" value="UniProtKB-EC"/>
</dbReference>
<sequence>MVPHRREPQVEAPGDSQAGLENHLRNLIISNGPPLHDSVPRASLQSAPLSQSNSDNRGNSVETSDGAPHQSKPARKRLNQAQRRQMSSQLSISIDPRAQQPPPDRAYQSPTSQYSRPSQPYQRHMHTDTQPWGAPSENRQSGSFSHRHWNGPQQPRYRGYDNTPPSSRGRPNSMPIQSNRGSGYLYNTRRAVQFHPEEIAAQDALLDQLCFQVVSNSEIERSEIAEKEEFRCRIETISREVIANYEKEERPETDFQPLTVQLKCFGSLSSGFATKASDMDLGLLSPMSVSQPDAPGSPIPRLLEKAFLEAGLGARLLTRTRVPIIKLCQSPPEKLRQGLLEERFRWENGLDEAPEAQEDDEHDPQAANNEHESQQDPLAGIQNSPTAVVEPISQDSTQVGTKTIELKQGPRSSLSSYYGLAKRVLRRAGGRDATISNCHVLSDEDWILLNRVSEAFISGLADTRLRDRLSTYPSLSFVQNADNSTKRSLLGVYTQVEGEHIRQRWEESGVEERNLASQSLTGQALKDVKDYIALLRSPLQQNDHLRLGDGFFIPLTPTTVDLVARIRQLPDPHKMAPNQPRDRYRDHLEFPKTGAVNVAEPFVSPNLQQLAPPPPPGLSPVEFEDMVMCRGHNVQFWRNEEEILNLARANQLNGNKDTIGHLLRGFFEYYAHSSMLSTSMGRGFDWGRDVLSLRTPGGLQTKQDKGWTGARTVIEAQNVGPHPPPQSDQASSTTVHPKESDVKDTGAQPKQGTQGSVTGKNGEFKEVRHRYLFAIEDPFELDHNVARTVTHNGIVSIRDEFRRAWKIIKSAGNGSPQESLLRDVTDVEEEDSPLSRLLDEIHGAGRSRNT</sequence>
<evidence type="ECO:0000313" key="14">
    <source>
        <dbReference type="Proteomes" id="UP000002489"/>
    </source>
</evidence>
<accession>A0A0D2Y509</accession>
<dbReference type="EC" id="2.7.7.19" evidence="5"/>
<organism evidence="13 14">
    <name type="scientific">Fusarium oxysporum (strain Fo5176)</name>
    <name type="common">Fusarium vascular wilt</name>
    <dbReference type="NCBI Taxonomy" id="660025"/>
    <lineage>
        <taxon>Eukaryota</taxon>
        <taxon>Fungi</taxon>
        <taxon>Dikarya</taxon>
        <taxon>Ascomycota</taxon>
        <taxon>Pezizomycotina</taxon>
        <taxon>Sordariomycetes</taxon>
        <taxon>Hypocreomycetidae</taxon>
        <taxon>Hypocreales</taxon>
        <taxon>Nectriaceae</taxon>
        <taxon>Fusarium</taxon>
        <taxon>Fusarium oxysporum species complex</taxon>
    </lineage>
</organism>
<dbReference type="Pfam" id="PF22600">
    <property type="entry name" value="MTPAP-like_central"/>
    <property type="match status" value="1"/>
</dbReference>
<evidence type="ECO:0000313" key="13">
    <source>
        <dbReference type="EnsemblFungi" id="FOXG_11363P0"/>
    </source>
</evidence>
<evidence type="ECO:0000259" key="11">
    <source>
        <dbReference type="Pfam" id="PF03828"/>
    </source>
</evidence>
<dbReference type="EnsemblFungi" id="FOXG_11363T0">
    <property type="protein sequence ID" value="FOXG_11363P0"/>
    <property type="gene ID" value="FOXG_11363"/>
</dbReference>
<dbReference type="GO" id="GO:0031123">
    <property type="term" value="P:RNA 3'-end processing"/>
    <property type="evidence" value="ECO:0007669"/>
    <property type="project" value="TreeGrafter"/>
</dbReference>
<feature type="compositionally biased region" description="Polar residues" evidence="10">
    <location>
        <begin position="748"/>
        <end position="759"/>
    </location>
</feature>
<dbReference type="SUPFAM" id="SSF81301">
    <property type="entry name" value="Nucleotidyltransferase"/>
    <property type="match status" value="1"/>
</dbReference>
<evidence type="ECO:0000256" key="6">
    <source>
        <dbReference type="ARBA" id="ARBA00022490"/>
    </source>
</evidence>
<feature type="region of interest" description="Disordered" evidence="10">
    <location>
        <begin position="717"/>
        <end position="761"/>
    </location>
</feature>
<evidence type="ECO:0000256" key="10">
    <source>
        <dbReference type="SAM" id="MobiDB-lite"/>
    </source>
</evidence>
<feature type="domain" description="PAP-associated" evidence="11">
    <location>
        <begin position="659"/>
        <end position="708"/>
    </location>
</feature>
<feature type="compositionally biased region" description="Polar residues" evidence="10">
    <location>
        <begin position="79"/>
        <end position="92"/>
    </location>
</feature>
<keyword evidence="6" id="KW-0963">Cytoplasm</keyword>
<evidence type="ECO:0000256" key="9">
    <source>
        <dbReference type="ARBA" id="ARBA00022842"/>
    </source>
</evidence>
<dbReference type="Proteomes" id="UP000002489">
    <property type="component" value="Unassembled WGS sequence"/>
</dbReference>
<dbReference type="STRING" id="426428.A0A0D2Y509"/>
<protein>
    <recommendedName>
        <fullName evidence="5">polynucleotide adenylyltransferase</fullName>
        <ecNumber evidence="5">2.7.7.19</ecNumber>
    </recommendedName>
</protein>
<proteinExistence type="inferred from homology"/>
<evidence type="ECO:0000256" key="4">
    <source>
        <dbReference type="ARBA" id="ARBA00008593"/>
    </source>
</evidence>
<evidence type="ECO:0000256" key="2">
    <source>
        <dbReference type="ARBA" id="ARBA00001946"/>
    </source>
</evidence>
<feature type="region of interest" description="Disordered" evidence="10">
    <location>
        <begin position="1"/>
        <end position="181"/>
    </location>
</feature>
<dbReference type="GO" id="GO:0046872">
    <property type="term" value="F:metal ion binding"/>
    <property type="evidence" value="ECO:0007669"/>
    <property type="project" value="UniProtKB-KW"/>
</dbReference>
<keyword evidence="9" id="KW-0460">Magnesium</keyword>
<comment type="cofactor">
    <cofactor evidence="1">
        <name>Mn(2+)</name>
        <dbReference type="ChEBI" id="CHEBI:29035"/>
    </cofactor>
</comment>
<dbReference type="InterPro" id="IPR002058">
    <property type="entry name" value="PAP_assoc"/>
</dbReference>
<comment type="subcellular location">
    <subcellularLocation>
        <location evidence="3">Cytoplasm</location>
    </subcellularLocation>
</comment>
<comment type="similarity">
    <text evidence="4">Belongs to the DNA polymerase type-B-like family.</text>
</comment>